<evidence type="ECO:0000259" key="11">
    <source>
        <dbReference type="Pfam" id="PF25988"/>
    </source>
</evidence>
<dbReference type="PANTHER" id="PTHR30386:SF27">
    <property type="entry name" value="MEMBRANE FUSION PROTEIN (MFP) FAMILY PROTEIN"/>
    <property type="match status" value="1"/>
</dbReference>
<name>A0ABX9VYP2_9GAMM</name>
<feature type="coiled-coil region" evidence="10">
    <location>
        <begin position="281"/>
        <end position="315"/>
    </location>
</feature>
<organism evidence="13 14">
    <name type="scientific">Zhongshania marina</name>
    <dbReference type="NCBI Taxonomy" id="2304603"/>
    <lineage>
        <taxon>Bacteria</taxon>
        <taxon>Pseudomonadati</taxon>
        <taxon>Pseudomonadota</taxon>
        <taxon>Gammaproteobacteria</taxon>
        <taxon>Cellvibrionales</taxon>
        <taxon>Spongiibacteraceae</taxon>
        <taxon>Zhongshania</taxon>
    </lineage>
</organism>
<evidence type="ECO:0000256" key="6">
    <source>
        <dbReference type="ARBA" id="ARBA00022692"/>
    </source>
</evidence>
<dbReference type="NCBIfam" id="TIGR01843">
    <property type="entry name" value="type_I_hlyD"/>
    <property type="match status" value="1"/>
</dbReference>
<proteinExistence type="inferred from homology"/>
<keyword evidence="3 9" id="KW-0813">Transport</keyword>
<dbReference type="InterPro" id="IPR059040">
    <property type="entry name" value="HH_CyaD-like"/>
</dbReference>
<accession>A0ABX9VYP2</accession>
<evidence type="ECO:0000259" key="12">
    <source>
        <dbReference type="Pfam" id="PF26002"/>
    </source>
</evidence>
<evidence type="ECO:0000256" key="10">
    <source>
        <dbReference type="SAM" id="Coils"/>
    </source>
</evidence>
<dbReference type="InterPro" id="IPR050739">
    <property type="entry name" value="MFP"/>
</dbReference>
<dbReference type="Gene3D" id="1.10.287.470">
    <property type="entry name" value="Helix hairpin bin"/>
    <property type="match status" value="1"/>
</dbReference>
<keyword evidence="14" id="KW-1185">Reference proteome</keyword>
<dbReference type="Gene3D" id="2.40.50.100">
    <property type="match status" value="1"/>
</dbReference>
<evidence type="ECO:0000256" key="5">
    <source>
        <dbReference type="ARBA" id="ARBA00022519"/>
    </source>
</evidence>
<dbReference type="PANTHER" id="PTHR30386">
    <property type="entry name" value="MEMBRANE FUSION SUBUNIT OF EMRAB-TOLC MULTIDRUG EFFLUX PUMP"/>
    <property type="match status" value="1"/>
</dbReference>
<evidence type="ECO:0000256" key="2">
    <source>
        <dbReference type="ARBA" id="ARBA00009477"/>
    </source>
</evidence>
<feature type="domain" description="AprE-like beta-barrel" evidence="12">
    <location>
        <begin position="352"/>
        <end position="439"/>
    </location>
</feature>
<dbReference type="InterPro" id="IPR010129">
    <property type="entry name" value="T1SS_HlyD"/>
</dbReference>
<dbReference type="InterPro" id="IPR006144">
    <property type="entry name" value="Secretion_HlyD_CS"/>
</dbReference>
<comment type="similarity">
    <text evidence="2 9">Belongs to the membrane fusion protein (MFP) (TC 8.A.1) family.</text>
</comment>
<dbReference type="EMBL" id="RHGB01000023">
    <property type="protein sequence ID" value="RNL58975.1"/>
    <property type="molecule type" value="Genomic_DNA"/>
</dbReference>
<evidence type="ECO:0000313" key="13">
    <source>
        <dbReference type="EMBL" id="RNL58975.1"/>
    </source>
</evidence>
<dbReference type="SUPFAM" id="SSF111369">
    <property type="entry name" value="HlyD-like secretion proteins"/>
    <property type="match status" value="1"/>
</dbReference>
<dbReference type="InterPro" id="IPR058982">
    <property type="entry name" value="Beta-barrel_AprE"/>
</dbReference>
<evidence type="ECO:0000313" key="14">
    <source>
        <dbReference type="Proteomes" id="UP000274695"/>
    </source>
</evidence>
<comment type="subcellular location">
    <subcellularLocation>
        <location evidence="1 9">Cell inner membrane</location>
        <topology evidence="1 9">Single-pass membrane protein</topology>
    </subcellularLocation>
</comment>
<dbReference type="Proteomes" id="UP000274695">
    <property type="component" value="Unassembled WGS sequence"/>
</dbReference>
<dbReference type="PROSITE" id="PS00543">
    <property type="entry name" value="HLYD_FAMILY"/>
    <property type="match status" value="1"/>
</dbReference>
<evidence type="ECO:0000256" key="7">
    <source>
        <dbReference type="ARBA" id="ARBA00022989"/>
    </source>
</evidence>
<reference evidence="13 14" key="1">
    <citation type="submission" date="2018-10" db="EMBL/GenBank/DDBJ databases">
        <title>Draft genome sequence of Zhongshania sp. DSW25-10.</title>
        <authorList>
            <person name="Oh J."/>
        </authorList>
    </citation>
    <scope>NUCLEOTIDE SEQUENCE [LARGE SCALE GENOMIC DNA]</scope>
    <source>
        <strain evidence="13 14">DSW25-10</strain>
    </source>
</reference>
<dbReference type="Gene3D" id="2.40.30.170">
    <property type="match status" value="1"/>
</dbReference>
<gene>
    <name evidence="13" type="ORF">D0911_16430</name>
</gene>
<dbReference type="Pfam" id="PF25988">
    <property type="entry name" value="HH_CyaD"/>
    <property type="match status" value="1"/>
</dbReference>
<evidence type="ECO:0000256" key="9">
    <source>
        <dbReference type="RuleBase" id="RU365093"/>
    </source>
</evidence>
<dbReference type="PRINTS" id="PR01490">
    <property type="entry name" value="RTXTOXIND"/>
</dbReference>
<feature type="transmembrane region" description="Helical" evidence="9">
    <location>
        <begin position="43"/>
        <end position="64"/>
    </location>
</feature>
<protein>
    <recommendedName>
        <fullName evidence="9">Membrane fusion protein (MFP) family protein</fullName>
    </recommendedName>
</protein>
<feature type="non-terminal residue" evidence="13">
    <location>
        <position position="1"/>
    </location>
</feature>
<keyword evidence="10" id="KW-0175">Coiled coil</keyword>
<evidence type="ECO:0000256" key="4">
    <source>
        <dbReference type="ARBA" id="ARBA00022475"/>
    </source>
</evidence>
<feature type="domain" description="CyaD-like alpha-helical hairpin" evidence="11">
    <location>
        <begin position="118"/>
        <end position="311"/>
    </location>
</feature>
<comment type="caution">
    <text evidence="13">The sequence shown here is derived from an EMBL/GenBank/DDBJ whole genome shotgun (WGS) entry which is preliminary data.</text>
</comment>
<keyword evidence="7 9" id="KW-1133">Transmembrane helix</keyword>
<evidence type="ECO:0000256" key="3">
    <source>
        <dbReference type="ARBA" id="ARBA00022448"/>
    </source>
</evidence>
<evidence type="ECO:0000256" key="1">
    <source>
        <dbReference type="ARBA" id="ARBA00004377"/>
    </source>
</evidence>
<keyword evidence="5 9" id="KW-0997">Cell inner membrane</keyword>
<evidence type="ECO:0000256" key="8">
    <source>
        <dbReference type="ARBA" id="ARBA00023136"/>
    </source>
</evidence>
<sequence length="462" mass="51915">LNDEQGGKNKQQKTENYAIIWQTGWVNFRCKSRVSFNCKSTPWPHVVISLIICFFIIAVSWAALGQIDIVATAEGKIVPVDRVKIIQPVDTAVVQAINVVEGQRVEAGDVVIELEPTEFIANAKRVEQELDSAKFEIARAEALLFALDNGDRLPQLENLPNNDSSIRFEHEASALTGQFSEYLAQKKQLKDVIGTRVAQRTTVKKTIEKLEALLPIIQERAQNYQRLVEMSYVARHDSMNRRQELITTQNDLYVQRARQDEIAMELVEAQSQLHSLDAKWRRTWLDERIQAENDKASLEQELVKANQHIALTKLRAPISGTVQQLSIHTIGGVATEAQPLMVIVPSDGKIEVEAFIQNMDIGFVYPGQRAEVKVQSFPFTKYGKISGKVVSISEDAIEKEGVGLVYAARIQLERSHVLVGSKRIALSPGMVVTAEVSTGVRRVIEYFLSPLLRYQDESLTER</sequence>
<dbReference type="RefSeq" id="WP_123183413.1">
    <property type="nucleotide sequence ID" value="NZ_RHGB01000023.1"/>
</dbReference>
<keyword evidence="4 9" id="KW-1003">Cell membrane</keyword>
<keyword evidence="6 9" id="KW-0812">Transmembrane</keyword>
<keyword evidence="8 9" id="KW-0472">Membrane</keyword>
<dbReference type="Pfam" id="PF26002">
    <property type="entry name" value="Beta-barrel_AprE"/>
    <property type="match status" value="1"/>
</dbReference>